<proteinExistence type="predicted"/>
<dbReference type="RefSeq" id="WP_083951670.1">
    <property type="nucleotide sequence ID" value="NZ_BSRZ01000011.1"/>
</dbReference>
<evidence type="ECO:0000259" key="1">
    <source>
        <dbReference type="Pfam" id="PF01936"/>
    </source>
</evidence>
<evidence type="ECO:0000313" key="2">
    <source>
        <dbReference type="EMBL" id="GLW65893.1"/>
    </source>
</evidence>
<dbReference type="InterPro" id="IPR021139">
    <property type="entry name" value="NYN"/>
</dbReference>
<dbReference type="PANTHER" id="PTHR35811">
    <property type="entry name" value="SLR1870 PROTEIN"/>
    <property type="match status" value="1"/>
</dbReference>
<organism evidence="2 3">
    <name type="scientific">Actinomadura rubrobrunea</name>
    <dbReference type="NCBI Taxonomy" id="115335"/>
    <lineage>
        <taxon>Bacteria</taxon>
        <taxon>Bacillati</taxon>
        <taxon>Actinomycetota</taxon>
        <taxon>Actinomycetes</taxon>
        <taxon>Streptosporangiales</taxon>
        <taxon>Thermomonosporaceae</taxon>
        <taxon>Actinomadura</taxon>
    </lineage>
</organism>
<dbReference type="PANTHER" id="PTHR35811:SF1">
    <property type="entry name" value="HTH OST-TYPE DOMAIN-CONTAINING PROTEIN"/>
    <property type="match status" value="1"/>
</dbReference>
<accession>A0A9W6PZN2</accession>
<dbReference type="Proteomes" id="UP001165124">
    <property type="component" value="Unassembled WGS sequence"/>
</dbReference>
<comment type="caution">
    <text evidence="2">The sequence shown here is derived from an EMBL/GenBank/DDBJ whole genome shotgun (WGS) entry which is preliminary data.</text>
</comment>
<feature type="domain" description="NYN" evidence="1">
    <location>
        <begin position="6"/>
        <end position="168"/>
    </location>
</feature>
<name>A0A9W6PZN2_9ACTN</name>
<protein>
    <submittedName>
        <fullName evidence="2">NYN domain-containing protein</fullName>
    </submittedName>
</protein>
<keyword evidence="3" id="KW-1185">Reference proteome</keyword>
<dbReference type="AlphaFoldDB" id="A0A9W6PZN2"/>
<dbReference type="Pfam" id="PF01936">
    <property type="entry name" value="NYN"/>
    <property type="match status" value="1"/>
</dbReference>
<evidence type="ECO:0000313" key="3">
    <source>
        <dbReference type="Proteomes" id="UP001165124"/>
    </source>
</evidence>
<dbReference type="Gene3D" id="3.40.50.1010">
    <property type="entry name" value="5'-nuclease"/>
    <property type="match status" value="1"/>
</dbReference>
<sequence>MRYIRSALYLDFDNVFSGIFKLDPKVAIQFASNPRTWLRRLSTALTEDAERRWLILRCYLNPAGHVEVPGESRVYFSRFRTAFVRAGFEVVDCPRYNATKNGADIKIVVDALDALWGDAVHEEFVIASGDCDLTPLLHRLRRADRRTVIVSSADTAEAFTASADQVLDSQWLLALVQGELVDFDDEADAADEAAAGDAGGSAGAQLVSADQDEAYQAFRSLVTAEYDNASTPLNMAALAQQVRDRLGGVINETDWFGFHGFARAVNSLNLPHLRMSQHLLWDESRHVAPADAVTMSWGAVLPEPIERLAELTGLPRLPQESWPAIYRTLSDYVHAHQFNLTECTGWSRDRLREQGHAVSRKTVAFVARGTAYGGCPLYQQPPPTAEQIAVAFVRNVLNRAEEQELTLTEDEIAMVRTWLGAEVPVQVEAATVEPDFNGPVPDDQNRE</sequence>
<gene>
    <name evidence="2" type="ORF">Arub01_41370</name>
</gene>
<dbReference type="GO" id="GO:0004540">
    <property type="term" value="F:RNA nuclease activity"/>
    <property type="evidence" value="ECO:0007669"/>
    <property type="project" value="InterPro"/>
</dbReference>
<reference evidence="2" key="1">
    <citation type="submission" date="2023-02" db="EMBL/GenBank/DDBJ databases">
        <title>Actinomadura rubrobrunea NBRC 14622.</title>
        <authorList>
            <person name="Ichikawa N."/>
            <person name="Sato H."/>
            <person name="Tonouchi N."/>
        </authorList>
    </citation>
    <scope>NUCLEOTIDE SEQUENCE</scope>
    <source>
        <strain evidence="2">NBRC 14622</strain>
    </source>
</reference>
<dbReference type="EMBL" id="BSRZ01000011">
    <property type="protein sequence ID" value="GLW65893.1"/>
    <property type="molecule type" value="Genomic_DNA"/>
</dbReference>